<protein>
    <recommendedName>
        <fullName evidence="6">Fatty acid hydroxylase domain-containing protein</fullName>
    </recommendedName>
</protein>
<dbReference type="GO" id="GO:0016020">
    <property type="term" value="C:membrane"/>
    <property type="evidence" value="ECO:0007669"/>
    <property type="project" value="UniProtKB-SubCell"/>
</dbReference>
<keyword evidence="8" id="KW-1185">Reference proteome</keyword>
<dbReference type="InterPro" id="IPR006694">
    <property type="entry name" value="Fatty_acid_hydroxylase"/>
</dbReference>
<dbReference type="Proteomes" id="UP000494119">
    <property type="component" value="Unassembled WGS sequence"/>
</dbReference>
<sequence length="298" mass="33732">MNVAIIFGLMFFLLVLDLSTGQFRNPQASSGRELSINVLSQILAFSVRALLLVALAWPIARFLPQWKGALAHRPVWLMFIVILVIDDYLNYWLHRMAHQWPLLWRLHKPHHTPTYLNVLMAGRENSLYYFLVPALWMAPVLIYLGAGTASALVFGFKGVVTMLQHTGYRWDLWLRRYRAGRVLLDNVEKLVVLQDFHHAHHGLGRYGHASSNYGNILCIWDVLHGTTHPRQPQRQDAYGVPAGMPVESGMVQLFWPLLRDRRASLKQATPLTQSSEEELAAADAVIVTAAGIAIAVTR</sequence>
<feature type="domain" description="Fatty acid hydroxylase" evidence="6">
    <location>
        <begin position="79"/>
        <end position="226"/>
    </location>
</feature>
<keyword evidence="4 5" id="KW-0472">Membrane</keyword>
<evidence type="ECO:0000256" key="5">
    <source>
        <dbReference type="SAM" id="Phobius"/>
    </source>
</evidence>
<reference evidence="7 8" key="1">
    <citation type="submission" date="2020-04" db="EMBL/GenBank/DDBJ databases">
        <authorList>
            <person name="De Canck E."/>
        </authorList>
    </citation>
    <scope>NUCLEOTIDE SEQUENCE [LARGE SCALE GENOMIC DNA]</scope>
    <source>
        <strain evidence="7 8">LMG 28688</strain>
    </source>
</reference>
<dbReference type="EMBL" id="CADIKL010000002">
    <property type="protein sequence ID" value="CAB3778383.1"/>
    <property type="molecule type" value="Genomic_DNA"/>
</dbReference>
<dbReference type="GO" id="GO:0008610">
    <property type="term" value="P:lipid biosynthetic process"/>
    <property type="evidence" value="ECO:0007669"/>
    <property type="project" value="InterPro"/>
</dbReference>
<evidence type="ECO:0000256" key="2">
    <source>
        <dbReference type="ARBA" id="ARBA00022692"/>
    </source>
</evidence>
<accession>A0A6J5FFN6</accession>
<feature type="transmembrane region" description="Helical" evidence="5">
    <location>
        <begin position="45"/>
        <end position="63"/>
    </location>
</feature>
<evidence type="ECO:0000256" key="4">
    <source>
        <dbReference type="ARBA" id="ARBA00023136"/>
    </source>
</evidence>
<feature type="transmembrane region" description="Helical" evidence="5">
    <location>
        <begin position="75"/>
        <end position="93"/>
    </location>
</feature>
<keyword evidence="3 5" id="KW-1133">Transmembrane helix</keyword>
<proteinExistence type="predicted"/>
<comment type="subcellular location">
    <subcellularLocation>
        <location evidence="1">Membrane</location>
    </subcellularLocation>
</comment>
<dbReference type="GO" id="GO:0005506">
    <property type="term" value="F:iron ion binding"/>
    <property type="evidence" value="ECO:0007669"/>
    <property type="project" value="InterPro"/>
</dbReference>
<dbReference type="PANTHER" id="PTHR11863">
    <property type="entry name" value="STEROL DESATURASE"/>
    <property type="match status" value="1"/>
</dbReference>
<evidence type="ECO:0000313" key="7">
    <source>
        <dbReference type="EMBL" id="CAB3778383.1"/>
    </source>
</evidence>
<dbReference type="Pfam" id="PF04116">
    <property type="entry name" value="FA_hydroxylase"/>
    <property type="match status" value="1"/>
</dbReference>
<dbReference type="GO" id="GO:0016491">
    <property type="term" value="F:oxidoreductase activity"/>
    <property type="evidence" value="ECO:0007669"/>
    <property type="project" value="InterPro"/>
</dbReference>
<evidence type="ECO:0000256" key="3">
    <source>
        <dbReference type="ARBA" id="ARBA00022989"/>
    </source>
</evidence>
<evidence type="ECO:0000259" key="6">
    <source>
        <dbReference type="Pfam" id="PF04116"/>
    </source>
</evidence>
<dbReference type="InterPro" id="IPR050307">
    <property type="entry name" value="Sterol_Desaturase_Related"/>
</dbReference>
<dbReference type="AlphaFoldDB" id="A0A6J5FFN6"/>
<evidence type="ECO:0000313" key="8">
    <source>
        <dbReference type="Proteomes" id="UP000494119"/>
    </source>
</evidence>
<evidence type="ECO:0000256" key="1">
    <source>
        <dbReference type="ARBA" id="ARBA00004370"/>
    </source>
</evidence>
<feature type="transmembrane region" description="Helical" evidence="5">
    <location>
        <begin position="127"/>
        <end position="154"/>
    </location>
</feature>
<name>A0A6J5FFN6_9BURK</name>
<organism evidence="7 8">
    <name type="scientific">Paraburkholderia caffeinitolerans</name>
    <dbReference type="NCBI Taxonomy" id="1723730"/>
    <lineage>
        <taxon>Bacteria</taxon>
        <taxon>Pseudomonadati</taxon>
        <taxon>Pseudomonadota</taxon>
        <taxon>Betaproteobacteria</taxon>
        <taxon>Burkholderiales</taxon>
        <taxon>Burkholderiaceae</taxon>
        <taxon>Paraburkholderia</taxon>
    </lineage>
</organism>
<gene>
    <name evidence="7" type="ORF">LMG28688_00579</name>
</gene>
<keyword evidence="2 5" id="KW-0812">Transmembrane</keyword>